<dbReference type="InterPro" id="IPR013783">
    <property type="entry name" value="Ig-like_fold"/>
</dbReference>
<feature type="domain" description="Fibronectin type III-like" evidence="6">
    <location>
        <begin position="741"/>
        <end position="811"/>
    </location>
</feature>
<dbReference type="GO" id="GO:0016787">
    <property type="term" value="F:hydrolase activity"/>
    <property type="evidence" value="ECO:0007669"/>
    <property type="project" value="UniProtKB-KW"/>
</dbReference>
<evidence type="ECO:0000256" key="1">
    <source>
        <dbReference type="ARBA" id="ARBA00005336"/>
    </source>
</evidence>
<dbReference type="SMART" id="SM00606">
    <property type="entry name" value="CBD_IV"/>
    <property type="match status" value="1"/>
</dbReference>
<evidence type="ECO:0000256" key="2">
    <source>
        <dbReference type="ARBA" id="ARBA00022729"/>
    </source>
</evidence>
<dbReference type="PANTHER" id="PTHR42721:SF3">
    <property type="entry name" value="BETA-D-XYLOSIDASE 5-RELATED"/>
    <property type="match status" value="1"/>
</dbReference>
<keyword evidence="3 7" id="KW-0378">Hydrolase</keyword>
<dbReference type="RefSeq" id="WP_330160379.1">
    <property type="nucleotide sequence ID" value="NZ_BAAAJA010000018.1"/>
</dbReference>
<keyword evidence="2" id="KW-0732">Signal</keyword>
<dbReference type="CDD" id="cd04084">
    <property type="entry name" value="CBM6_xylanase-like"/>
    <property type="match status" value="1"/>
</dbReference>
<feature type="compositionally biased region" description="Gly residues" evidence="4">
    <location>
        <begin position="338"/>
        <end position="351"/>
    </location>
</feature>
<dbReference type="Gene3D" id="3.40.50.1700">
    <property type="entry name" value="Glycoside hydrolase family 3 C-terminal domain"/>
    <property type="match status" value="1"/>
</dbReference>
<dbReference type="InterPro" id="IPR005084">
    <property type="entry name" value="CBM6"/>
</dbReference>
<gene>
    <name evidence="7" type="ORF">Q8A49_23255</name>
</gene>
<dbReference type="InterPro" id="IPR044993">
    <property type="entry name" value="BXL"/>
</dbReference>
<reference evidence="7 8" key="1">
    <citation type="submission" date="2023-07" db="EMBL/GenBank/DDBJ databases">
        <authorList>
            <person name="Girao M."/>
            <person name="Carvalho M.F."/>
        </authorList>
    </citation>
    <scope>NUCLEOTIDE SEQUENCE [LARGE SCALE GENOMIC DNA]</scope>
    <source>
        <strain evidence="7 8">66/93</strain>
    </source>
</reference>
<dbReference type="Gene3D" id="2.60.40.10">
    <property type="entry name" value="Immunoglobulins"/>
    <property type="match status" value="1"/>
</dbReference>
<dbReference type="SUPFAM" id="SSF52279">
    <property type="entry name" value="Beta-D-glucan exohydrolase, C-terminal domain"/>
    <property type="match status" value="1"/>
</dbReference>
<name>A0ABU7KVU1_9ACTN</name>
<dbReference type="InterPro" id="IPR008979">
    <property type="entry name" value="Galactose-bd-like_sf"/>
</dbReference>
<dbReference type="InterPro" id="IPR001764">
    <property type="entry name" value="Glyco_hydro_3_N"/>
</dbReference>
<evidence type="ECO:0000313" key="7">
    <source>
        <dbReference type="EMBL" id="MEE2053425.1"/>
    </source>
</evidence>
<dbReference type="CDD" id="cd23343">
    <property type="entry name" value="beta-trefoil_FSCN_BglX-like"/>
    <property type="match status" value="1"/>
</dbReference>
<comment type="similarity">
    <text evidence="1">Belongs to the glycosyl hydrolase 3 family.</text>
</comment>
<dbReference type="Pfam" id="PF01915">
    <property type="entry name" value="Glyco_hydro_3_C"/>
    <property type="match status" value="1"/>
</dbReference>
<accession>A0ABU7KVU1</accession>
<evidence type="ECO:0000256" key="3">
    <source>
        <dbReference type="ARBA" id="ARBA00022801"/>
    </source>
</evidence>
<evidence type="ECO:0000313" key="8">
    <source>
        <dbReference type="Proteomes" id="UP001348641"/>
    </source>
</evidence>
<protein>
    <submittedName>
        <fullName evidence="7">Glycoside hydrolase family 3 C-terminal domain-containing protein</fullName>
    </submittedName>
</protein>
<dbReference type="Proteomes" id="UP001348641">
    <property type="component" value="Unassembled WGS sequence"/>
</dbReference>
<proteinExistence type="inferred from homology"/>
<organism evidence="7 8">
    <name type="scientific">Nocardiopsis tropica</name>
    <dbReference type="NCBI Taxonomy" id="109330"/>
    <lineage>
        <taxon>Bacteria</taxon>
        <taxon>Bacillati</taxon>
        <taxon>Actinomycetota</taxon>
        <taxon>Actinomycetes</taxon>
        <taxon>Streptosporangiales</taxon>
        <taxon>Nocardiopsidaceae</taxon>
        <taxon>Nocardiopsis</taxon>
    </lineage>
</organism>
<dbReference type="InterPro" id="IPR036962">
    <property type="entry name" value="Glyco_hydro_3_N_sf"/>
</dbReference>
<dbReference type="InterPro" id="IPR008999">
    <property type="entry name" value="Actin-crosslinking"/>
</dbReference>
<feature type="domain" description="Cellulose binding type IV" evidence="5">
    <location>
        <begin position="829"/>
        <end position="960"/>
    </location>
</feature>
<dbReference type="PANTHER" id="PTHR42721">
    <property type="entry name" value="SUGAR HYDROLASE-RELATED"/>
    <property type="match status" value="1"/>
</dbReference>
<dbReference type="Pfam" id="PF03422">
    <property type="entry name" value="CBM_6"/>
    <property type="match status" value="1"/>
</dbReference>
<dbReference type="Pfam" id="PF14310">
    <property type="entry name" value="Fn3-like"/>
    <property type="match status" value="1"/>
</dbReference>
<dbReference type="Gene3D" id="3.20.20.300">
    <property type="entry name" value="Glycoside hydrolase, family 3, N-terminal domain"/>
    <property type="match status" value="1"/>
</dbReference>
<dbReference type="InterPro" id="IPR002772">
    <property type="entry name" value="Glyco_hydro_3_C"/>
</dbReference>
<evidence type="ECO:0000259" key="6">
    <source>
        <dbReference type="SMART" id="SM01217"/>
    </source>
</evidence>
<dbReference type="InterPro" id="IPR036881">
    <property type="entry name" value="Glyco_hydro_3_C_sf"/>
</dbReference>
<evidence type="ECO:0000256" key="4">
    <source>
        <dbReference type="SAM" id="MobiDB-lite"/>
    </source>
</evidence>
<dbReference type="Gene3D" id="2.60.120.380">
    <property type="match status" value="1"/>
</dbReference>
<dbReference type="InterPro" id="IPR006584">
    <property type="entry name" value="Cellulose-bd_IV"/>
</dbReference>
<sequence>MSTHATVPPHRDPGLPDELRLDDLLSRLTTDEKIGLLHQHQAPVERIGLGPFRTGTEALHGLAWLGPATVYPQALGLASAWDPDLLRRVGEATADAVLAGLDRGAGRNVWAPVVNPLRDPRWGRNEEGYSEDPWLTGLLATAHARGLAGNGARLRTAPTLKHFLGYNNEEDRCVTSSDLPPRVLREYELPAFLPALEDGAAVAVMPSYNLVNGRPAHLSPLIGEILRPAAPDHILVVSDAYAPANLAGLQAFHPDPPTAYAHALRAGVDSLTQDDDRPEGPLGHVREALRRGLLTEADIDRAARRVLSIRLRLGEFDPGHPAGPDGGGDPGAGDRAEGGGGAAERPGGAGPVGAYADDTPEHRALAREAATRSLVLLRNDGLLPLRGVRRVAVIGQLGDTVLEDWYSGTLPYAVTARAGIAARVETVFCEGADRITLDTGGGRVLAPAGGGPLEVAAPGHGDGTGFDLLDWGGGACALRSAGTGLYVDEQPDGTLACTAPGPGTWEVRQTFRFEERADGLACLVQVHSGRRVAVGAGGVLRLTDDPAGAAGFRVTGLGTGAAEAARAAASADAAVVVAGDHPMVNGRETEDRTDLDLAAAQERVLRAVHAANPATVLVLSSGCPFGVTWADGHLPAILWSAHGGQEYGNALADVLFGDAEPSGRLTQTWYRSADDLPGPLDYDIIGARGTYLYFEGEPLYPFGHGLGYTRVEYAAPAVTVDGGRVTVTVMVVNTGPRPADEVVQVYTRQLASRVRTPLRALRGFTRVRVEPGGGAVATVSFDVEDLALWDTTRDRFVVEEAPREVLVGRSATDIRATAALNVPGEAIPPRDAYEPWSAAGYDEARGTALCPLTPERGDAVRARADGAWAAFHDVDLGAGAAACHLSVNAGHAATVRLRLDDPGDGPTLAVVDVPAGEDRYGFTAVRAPLVPDGVPARGIRDVYLVFERSGTAVATLGFSRD</sequence>
<dbReference type="InterPro" id="IPR026891">
    <property type="entry name" value="Fn3-like"/>
</dbReference>
<dbReference type="SUPFAM" id="SSF50405">
    <property type="entry name" value="Actin-crosslinking proteins"/>
    <property type="match status" value="1"/>
</dbReference>
<dbReference type="SUPFAM" id="SSF51445">
    <property type="entry name" value="(Trans)glycosidases"/>
    <property type="match status" value="1"/>
</dbReference>
<comment type="caution">
    <text evidence="7">The sequence shown here is derived from an EMBL/GenBank/DDBJ whole genome shotgun (WGS) entry which is preliminary data.</text>
</comment>
<evidence type="ECO:0000259" key="5">
    <source>
        <dbReference type="SMART" id="SM00606"/>
    </source>
</evidence>
<dbReference type="Gene3D" id="2.60.120.260">
    <property type="entry name" value="Galactose-binding domain-like"/>
    <property type="match status" value="1"/>
</dbReference>
<dbReference type="SMART" id="SM01217">
    <property type="entry name" value="Fn3_like"/>
    <property type="match status" value="1"/>
</dbReference>
<feature type="region of interest" description="Disordered" evidence="4">
    <location>
        <begin position="316"/>
        <end position="357"/>
    </location>
</feature>
<dbReference type="PRINTS" id="PR00133">
    <property type="entry name" value="GLHYDRLASE3"/>
</dbReference>
<dbReference type="SUPFAM" id="SSF49785">
    <property type="entry name" value="Galactose-binding domain-like"/>
    <property type="match status" value="1"/>
</dbReference>
<dbReference type="Pfam" id="PF00933">
    <property type="entry name" value="Glyco_hydro_3"/>
    <property type="match status" value="1"/>
</dbReference>
<dbReference type="EMBL" id="JAUUCC010000071">
    <property type="protein sequence ID" value="MEE2053425.1"/>
    <property type="molecule type" value="Genomic_DNA"/>
</dbReference>
<dbReference type="InterPro" id="IPR017853">
    <property type="entry name" value="GH"/>
</dbReference>